<evidence type="ECO:0000313" key="5">
    <source>
        <dbReference type="EMBL" id="EFC43050.1"/>
    </source>
</evidence>
<dbReference type="InterPro" id="IPR019819">
    <property type="entry name" value="Carboxylesterase_B_CS"/>
</dbReference>
<dbReference type="VEuPathDB" id="AmoebaDB:NAEGRDRAFT_69063"/>
<dbReference type="SUPFAM" id="SSF53474">
    <property type="entry name" value="alpha/beta-Hydrolases"/>
    <property type="match status" value="1"/>
</dbReference>
<dbReference type="OMA" id="ETWAANG"/>
<dbReference type="PANTHER" id="PTHR11559">
    <property type="entry name" value="CARBOXYLESTERASE"/>
    <property type="match status" value="1"/>
</dbReference>
<feature type="chain" id="PRO_5005126222" description="Carboxylic ester hydrolase" evidence="3">
    <location>
        <begin position="24"/>
        <end position="543"/>
    </location>
</feature>
<dbReference type="RefSeq" id="XP_002675794.1">
    <property type="nucleotide sequence ID" value="XM_002675748.1"/>
</dbReference>
<dbReference type="EC" id="3.1.1.-" evidence="3"/>
<comment type="similarity">
    <text evidence="1 3">Belongs to the type-B carboxylesterase/lipase family.</text>
</comment>
<dbReference type="InterPro" id="IPR029058">
    <property type="entry name" value="AB_hydrolase_fold"/>
</dbReference>
<dbReference type="InterPro" id="IPR002018">
    <property type="entry name" value="CarbesteraseB"/>
</dbReference>
<feature type="signal peptide" evidence="3">
    <location>
        <begin position="1"/>
        <end position="23"/>
    </location>
</feature>
<proteinExistence type="inferred from homology"/>
<dbReference type="PROSITE" id="PS00941">
    <property type="entry name" value="CARBOXYLESTERASE_B_2"/>
    <property type="match status" value="1"/>
</dbReference>
<dbReference type="GeneID" id="8852105"/>
<dbReference type="Proteomes" id="UP000006671">
    <property type="component" value="Unassembled WGS sequence"/>
</dbReference>
<organism evidence="6">
    <name type="scientific">Naegleria gruberi</name>
    <name type="common">Amoeba</name>
    <dbReference type="NCBI Taxonomy" id="5762"/>
    <lineage>
        <taxon>Eukaryota</taxon>
        <taxon>Discoba</taxon>
        <taxon>Heterolobosea</taxon>
        <taxon>Tetramitia</taxon>
        <taxon>Eutetramitia</taxon>
        <taxon>Vahlkampfiidae</taxon>
        <taxon>Naegleria</taxon>
    </lineage>
</organism>
<dbReference type="FunCoup" id="D2VJJ7">
    <property type="interactions" value="1"/>
</dbReference>
<dbReference type="EMBL" id="GG738876">
    <property type="protein sequence ID" value="EFC43050.1"/>
    <property type="molecule type" value="Genomic_DNA"/>
</dbReference>
<evidence type="ECO:0000256" key="2">
    <source>
        <dbReference type="ARBA" id="ARBA00022801"/>
    </source>
</evidence>
<evidence type="ECO:0000256" key="3">
    <source>
        <dbReference type="RuleBase" id="RU361235"/>
    </source>
</evidence>
<name>D2VJJ7_NAEGR</name>
<feature type="domain" description="Carboxylesterase type B" evidence="4">
    <location>
        <begin position="27"/>
        <end position="532"/>
    </location>
</feature>
<keyword evidence="6" id="KW-1185">Reference proteome</keyword>
<dbReference type="KEGG" id="ngr:NAEGRDRAFT_69063"/>
<gene>
    <name evidence="5" type="ORF">NAEGRDRAFT_69063</name>
</gene>
<dbReference type="OrthoDB" id="408631at2759"/>
<dbReference type="InParanoid" id="D2VJJ7"/>
<dbReference type="Pfam" id="PF00135">
    <property type="entry name" value="COesterase"/>
    <property type="match status" value="1"/>
</dbReference>
<dbReference type="ESTHER" id="naegr-d2vjj7">
    <property type="family name" value="Carb_B_Root"/>
</dbReference>
<dbReference type="Gene3D" id="3.40.50.1820">
    <property type="entry name" value="alpha/beta hydrolase"/>
    <property type="match status" value="1"/>
</dbReference>
<evidence type="ECO:0000313" key="6">
    <source>
        <dbReference type="Proteomes" id="UP000006671"/>
    </source>
</evidence>
<sequence length="543" mass="60101">MRKIVTSLTCLLLLFLLALSINAATTDPIVDTKQGKVRGYFPNPTTRAFTGIRFASSTAGSNRFKPPINVADVISPTIFNATNYGNVCVQSDSSGNNYDQAQSEDCLFLNVWTPADANVTNKYPVFFWIHGGAFKYGTGNMYQGDYWTQVSQQVGSPIVVVTFNYRLGILGFLSDSLFKTENGLTTGNLGLLDQLSALTWVRKNIDNFGGDSSKITIGGESAGGVSTLILLTSPLLGKVKGAIAQSGSFLPWLIQQSVDDANVISGKFKTAVGCSSLNCLRNLPTSTILSYQDGSTDLFVPVIDNYVTNDTIYNNFLIGNYKQVPTIIGTTYNETTQWTCGYPSDLSSTAQRGVLNSVFGKDKVNTFWSSLPTYYPNVGYDNNLQYFNVYFSDAEMHCNARHAASLFTKFVTKVYLYTFNYFIDYPLFDETCYGASHATELPFFFPSVMKVRLTSKFYTFTDEETNFSKQLIRYWSNFIVSSNVNNNAASSNLAADMVTWPAYTVCNNKRNMLKKGALSITNNLYSTVCPFWNGITDFPVQTC</sequence>
<evidence type="ECO:0000259" key="4">
    <source>
        <dbReference type="Pfam" id="PF00135"/>
    </source>
</evidence>
<accession>D2VJJ7</accession>
<dbReference type="STRING" id="5762.D2VJJ7"/>
<keyword evidence="3" id="KW-0732">Signal</keyword>
<dbReference type="InterPro" id="IPR019826">
    <property type="entry name" value="Carboxylesterase_B_AS"/>
</dbReference>
<dbReference type="PROSITE" id="PS00122">
    <property type="entry name" value="CARBOXYLESTERASE_B_1"/>
    <property type="match status" value="1"/>
</dbReference>
<dbReference type="InterPro" id="IPR050309">
    <property type="entry name" value="Type-B_Carboxylest/Lipase"/>
</dbReference>
<dbReference type="eggNOG" id="KOG1516">
    <property type="taxonomic scope" value="Eukaryota"/>
</dbReference>
<protein>
    <recommendedName>
        <fullName evidence="3">Carboxylic ester hydrolase</fullName>
        <ecNumber evidence="3">3.1.1.-</ecNumber>
    </recommendedName>
</protein>
<dbReference type="AlphaFoldDB" id="D2VJJ7"/>
<reference evidence="5 6" key="1">
    <citation type="journal article" date="2010" name="Cell">
        <title>The genome of Naegleria gruberi illuminates early eukaryotic versatility.</title>
        <authorList>
            <person name="Fritz-Laylin L.K."/>
            <person name="Prochnik S.E."/>
            <person name="Ginger M.L."/>
            <person name="Dacks J.B."/>
            <person name="Carpenter M.L."/>
            <person name="Field M.C."/>
            <person name="Kuo A."/>
            <person name="Paredez A."/>
            <person name="Chapman J."/>
            <person name="Pham J."/>
            <person name="Shu S."/>
            <person name="Neupane R."/>
            <person name="Cipriano M."/>
            <person name="Mancuso J."/>
            <person name="Tu H."/>
            <person name="Salamov A."/>
            <person name="Lindquist E."/>
            <person name="Shapiro H."/>
            <person name="Lucas S."/>
            <person name="Grigoriev I.V."/>
            <person name="Cande W.Z."/>
            <person name="Fulton C."/>
            <person name="Rokhsar D.S."/>
            <person name="Dawson S.C."/>
        </authorList>
    </citation>
    <scope>NUCLEOTIDE SEQUENCE [LARGE SCALE GENOMIC DNA]</scope>
    <source>
        <strain evidence="5 6">NEG-M</strain>
    </source>
</reference>
<keyword evidence="2 3" id="KW-0378">Hydrolase</keyword>
<evidence type="ECO:0000256" key="1">
    <source>
        <dbReference type="ARBA" id="ARBA00005964"/>
    </source>
</evidence>
<dbReference type="GO" id="GO:0016787">
    <property type="term" value="F:hydrolase activity"/>
    <property type="evidence" value="ECO:0007669"/>
    <property type="project" value="UniProtKB-KW"/>
</dbReference>